<keyword evidence="5" id="KW-0677">Repeat</keyword>
<keyword evidence="4 10" id="KW-0812">Transmembrane</keyword>
<evidence type="ECO:0000256" key="6">
    <source>
        <dbReference type="ARBA" id="ARBA00022792"/>
    </source>
</evidence>
<dbReference type="Pfam" id="PF00153">
    <property type="entry name" value="Mito_carr"/>
    <property type="match status" value="3"/>
</dbReference>
<proteinExistence type="inferred from homology"/>
<dbReference type="GO" id="GO:0005743">
    <property type="term" value="C:mitochondrial inner membrane"/>
    <property type="evidence" value="ECO:0007669"/>
    <property type="project" value="UniProtKB-SubCell"/>
</dbReference>
<organism evidence="12 13">
    <name type="scientific">Asbolus verrucosus</name>
    <name type="common">Desert ironclad beetle</name>
    <dbReference type="NCBI Taxonomy" id="1661398"/>
    <lineage>
        <taxon>Eukaryota</taxon>
        <taxon>Metazoa</taxon>
        <taxon>Ecdysozoa</taxon>
        <taxon>Arthropoda</taxon>
        <taxon>Hexapoda</taxon>
        <taxon>Insecta</taxon>
        <taxon>Pterygota</taxon>
        <taxon>Neoptera</taxon>
        <taxon>Endopterygota</taxon>
        <taxon>Coleoptera</taxon>
        <taxon>Polyphaga</taxon>
        <taxon>Cucujiformia</taxon>
        <taxon>Tenebrionidae</taxon>
        <taxon>Pimeliinae</taxon>
        <taxon>Asbolus</taxon>
    </lineage>
</organism>
<dbReference type="Proteomes" id="UP000292052">
    <property type="component" value="Unassembled WGS sequence"/>
</dbReference>
<name>A0A482WDM5_ASBVE</name>
<dbReference type="PROSITE" id="PS50920">
    <property type="entry name" value="SOLCAR"/>
    <property type="match status" value="3"/>
</dbReference>
<keyword evidence="13" id="KW-1185">Reference proteome</keyword>
<evidence type="ECO:0000256" key="5">
    <source>
        <dbReference type="ARBA" id="ARBA00022737"/>
    </source>
</evidence>
<feature type="repeat" description="Solcar" evidence="10">
    <location>
        <begin position="100"/>
        <end position="193"/>
    </location>
</feature>
<keyword evidence="8" id="KW-0496">Mitochondrion</keyword>
<gene>
    <name evidence="12" type="ORF">BDFB_008283</name>
</gene>
<evidence type="ECO:0000256" key="10">
    <source>
        <dbReference type="PROSITE-ProRule" id="PRU00282"/>
    </source>
</evidence>
<keyword evidence="6" id="KW-0999">Mitochondrion inner membrane</keyword>
<dbReference type="InterPro" id="IPR023395">
    <property type="entry name" value="MCP_dom_sf"/>
</dbReference>
<dbReference type="OrthoDB" id="6703404at2759"/>
<reference evidence="12 13" key="1">
    <citation type="submission" date="2017-03" db="EMBL/GenBank/DDBJ databases">
        <title>Genome of the blue death feigning beetle - Asbolus verrucosus.</title>
        <authorList>
            <person name="Rider S.D."/>
        </authorList>
    </citation>
    <scope>NUCLEOTIDE SEQUENCE [LARGE SCALE GENOMIC DNA]</scope>
    <source>
        <strain evidence="12">Butters</strain>
        <tissue evidence="12">Head and leg muscle</tissue>
    </source>
</reference>
<feature type="repeat" description="Solcar" evidence="10">
    <location>
        <begin position="203"/>
        <end position="294"/>
    </location>
</feature>
<comment type="caution">
    <text evidence="12">The sequence shown here is derived from an EMBL/GenBank/DDBJ whole genome shotgun (WGS) entry which is preliminary data.</text>
</comment>
<evidence type="ECO:0000256" key="8">
    <source>
        <dbReference type="ARBA" id="ARBA00023128"/>
    </source>
</evidence>
<dbReference type="EMBL" id="QDEB01005603">
    <property type="protein sequence ID" value="RZC42729.1"/>
    <property type="molecule type" value="Genomic_DNA"/>
</dbReference>
<comment type="similarity">
    <text evidence="2 11">Belongs to the mitochondrial carrier (TC 2.A.29) family.</text>
</comment>
<feature type="repeat" description="Solcar" evidence="10">
    <location>
        <begin position="1"/>
        <end position="90"/>
    </location>
</feature>
<evidence type="ECO:0000256" key="11">
    <source>
        <dbReference type="RuleBase" id="RU000488"/>
    </source>
</evidence>
<dbReference type="PANTHER" id="PTHR45928">
    <property type="entry name" value="RE38146P"/>
    <property type="match status" value="1"/>
</dbReference>
<keyword evidence="3 11" id="KW-0813">Transport</keyword>
<evidence type="ECO:0000256" key="4">
    <source>
        <dbReference type="ARBA" id="ARBA00022692"/>
    </source>
</evidence>
<evidence type="ECO:0000256" key="2">
    <source>
        <dbReference type="ARBA" id="ARBA00006375"/>
    </source>
</evidence>
<sequence length="304" mass="33162">MDFLIGGLAAMGASLFSNPFDVLKTRMQLQGELKARGQHAVHYKNTLHAAYVIAKNEGIRGLQKGLGAALLMHSIRNSVRLGSYQWLTNNGFVCDSKGQTIFYKSILASSFSGAAGAFCGSPLFLIKTQLQSQAAKTIAVGHQHGHSGVVQAFKTIYLNHGIRGLWRGGNATVLRAVVGSSAQLTSFAKTKDALKKYEIFQQFTVLTAFVASIVGGVFQTLFMTPFDLVSTRLYNQPTDAQGRGVLYRGIGDCFVKTCKSEGFFGLYKGVGANYMRLAPHGALCLVFWDILKDLQRLYLTKQEV</sequence>
<dbReference type="AlphaFoldDB" id="A0A482WDM5"/>
<dbReference type="SUPFAM" id="SSF103506">
    <property type="entry name" value="Mitochondrial carrier"/>
    <property type="match status" value="1"/>
</dbReference>
<evidence type="ECO:0000256" key="9">
    <source>
        <dbReference type="ARBA" id="ARBA00023136"/>
    </source>
</evidence>
<accession>A0A482WDM5</accession>
<evidence type="ECO:0000256" key="7">
    <source>
        <dbReference type="ARBA" id="ARBA00022989"/>
    </source>
</evidence>
<protein>
    <submittedName>
        <fullName evidence="12">Solute carrier family 25 member 35</fullName>
    </submittedName>
</protein>
<comment type="subcellular location">
    <subcellularLocation>
        <location evidence="1">Mitochondrion inner membrane</location>
        <topology evidence="1">Multi-pass membrane protein</topology>
    </subcellularLocation>
</comment>
<dbReference type="InterPro" id="IPR051508">
    <property type="entry name" value="Mito_Carrier_Antiporter"/>
</dbReference>
<evidence type="ECO:0000256" key="3">
    <source>
        <dbReference type="ARBA" id="ARBA00022448"/>
    </source>
</evidence>
<dbReference type="InterPro" id="IPR018108">
    <property type="entry name" value="MCP_transmembrane"/>
</dbReference>
<keyword evidence="9 10" id="KW-0472">Membrane</keyword>
<keyword evidence="7" id="KW-1133">Transmembrane helix</keyword>
<dbReference type="PANTHER" id="PTHR45928:SF1">
    <property type="entry name" value="RE38146P"/>
    <property type="match status" value="1"/>
</dbReference>
<evidence type="ECO:0000313" key="12">
    <source>
        <dbReference type="EMBL" id="RZC42729.1"/>
    </source>
</evidence>
<evidence type="ECO:0000256" key="1">
    <source>
        <dbReference type="ARBA" id="ARBA00004448"/>
    </source>
</evidence>
<evidence type="ECO:0000313" key="13">
    <source>
        <dbReference type="Proteomes" id="UP000292052"/>
    </source>
</evidence>
<dbReference type="Gene3D" id="1.50.40.10">
    <property type="entry name" value="Mitochondrial carrier domain"/>
    <property type="match status" value="1"/>
</dbReference>